<protein>
    <recommendedName>
        <fullName evidence="2">DUF7888 domain-containing protein</fullName>
    </recommendedName>
</protein>
<feature type="chain" id="PRO_5002205966" description="DUF7888 domain-containing protein" evidence="1">
    <location>
        <begin position="17"/>
        <end position="211"/>
    </location>
</feature>
<dbReference type="InterPro" id="IPR057210">
    <property type="entry name" value="DUF7888"/>
</dbReference>
<reference evidence="3 4" key="1">
    <citation type="submission" date="2014-04" db="EMBL/GenBank/DDBJ databases">
        <authorList>
            <consortium name="DOE Joint Genome Institute"/>
            <person name="Kuo A."/>
            <person name="Kohler A."/>
            <person name="Nagy L.G."/>
            <person name="Floudas D."/>
            <person name="Copeland A."/>
            <person name="Barry K.W."/>
            <person name="Cichocki N."/>
            <person name="Veneault-Fourrey C."/>
            <person name="LaButti K."/>
            <person name="Lindquist E.A."/>
            <person name="Lipzen A."/>
            <person name="Lundell T."/>
            <person name="Morin E."/>
            <person name="Murat C."/>
            <person name="Sun H."/>
            <person name="Tunlid A."/>
            <person name="Henrissat B."/>
            <person name="Grigoriev I.V."/>
            <person name="Hibbett D.S."/>
            <person name="Martin F."/>
            <person name="Nordberg H.P."/>
            <person name="Cantor M.N."/>
            <person name="Hua S.X."/>
        </authorList>
    </citation>
    <scope>NUCLEOTIDE SEQUENCE [LARGE SCALE GENOMIC DNA]</scope>
    <source>
        <strain evidence="3 4">LaAM-08-1</strain>
    </source>
</reference>
<evidence type="ECO:0000313" key="4">
    <source>
        <dbReference type="Proteomes" id="UP000054477"/>
    </source>
</evidence>
<reference evidence="4" key="2">
    <citation type="submission" date="2015-01" db="EMBL/GenBank/DDBJ databases">
        <title>Evolutionary Origins and Diversification of the Mycorrhizal Mutualists.</title>
        <authorList>
            <consortium name="DOE Joint Genome Institute"/>
            <consortium name="Mycorrhizal Genomics Consortium"/>
            <person name="Kohler A."/>
            <person name="Kuo A."/>
            <person name="Nagy L.G."/>
            <person name="Floudas D."/>
            <person name="Copeland A."/>
            <person name="Barry K.W."/>
            <person name="Cichocki N."/>
            <person name="Veneault-Fourrey C."/>
            <person name="LaButti K."/>
            <person name="Lindquist E.A."/>
            <person name="Lipzen A."/>
            <person name="Lundell T."/>
            <person name="Morin E."/>
            <person name="Murat C."/>
            <person name="Riley R."/>
            <person name="Ohm R."/>
            <person name="Sun H."/>
            <person name="Tunlid A."/>
            <person name="Henrissat B."/>
            <person name="Grigoriev I.V."/>
            <person name="Hibbett D.S."/>
            <person name="Martin F."/>
        </authorList>
    </citation>
    <scope>NUCLEOTIDE SEQUENCE [LARGE SCALE GENOMIC DNA]</scope>
    <source>
        <strain evidence="4">LaAM-08-1</strain>
    </source>
</reference>
<keyword evidence="1" id="KW-0732">Signal</keyword>
<proteinExistence type="predicted"/>
<dbReference type="Proteomes" id="UP000054477">
    <property type="component" value="Unassembled WGS sequence"/>
</dbReference>
<name>A0A0C9WHC7_9AGAR</name>
<dbReference type="Pfam" id="PF25411">
    <property type="entry name" value="DUF7888"/>
    <property type="match status" value="1"/>
</dbReference>
<accession>A0A0C9WHC7</accession>
<organism evidence="3 4">
    <name type="scientific">Laccaria amethystina LaAM-08-1</name>
    <dbReference type="NCBI Taxonomy" id="1095629"/>
    <lineage>
        <taxon>Eukaryota</taxon>
        <taxon>Fungi</taxon>
        <taxon>Dikarya</taxon>
        <taxon>Basidiomycota</taxon>
        <taxon>Agaricomycotina</taxon>
        <taxon>Agaricomycetes</taxon>
        <taxon>Agaricomycetidae</taxon>
        <taxon>Agaricales</taxon>
        <taxon>Agaricineae</taxon>
        <taxon>Hydnangiaceae</taxon>
        <taxon>Laccaria</taxon>
    </lineage>
</organism>
<dbReference type="EMBL" id="KN839076">
    <property type="protein sequence ID" value="KIJ90964.1"/>
    <property type="molecule type" value="Genomic_DNA"/>
</dbReference>
<evidence type="ECO:0000256" key="1">
    <source>
        <dbReference type="SAM" id="SignalP"/>
    </source>
</evidence>
<dbReference type="OrthoDB" id="3685327at2759"/>
<evidence type="ECO:0000313" key="3">
    <source>
        <dbReference type="EMBL" id="KIJ90964.1"/>
    </source>
</evidence>
<evidence type="ECO:0000259" key="2">
    <source>
        <dbReference type="Pfam" id="PF25411"/>
    </source>
</evidence>
<feature type="signal peptide" evidence="1">
    <location>
        <begin position="1"/>
        <end position="16"/>
    </location>
</feature>
<dbReference type="HOGENOM" id="CLU_118201_0_0_1"/>
<dbReference type="STRING" id="1095629.A0A0C9WHC7"/>
<dbReference type="AlphaFoldDB" id="A0A0C9WHC7"/>
<feature type="domain" description="DUF7888" evidence="2">
    <location>
        <begin position="92"/>
        <end position="193"/>
    </location>
</feature>
<gene>
    <name evidence="3" type="ORF">K443DRAFT_14790</name>
</gene>
<keyword evidence="4" id="KW-1185">Reference proteome</keyword>
<sequence>MKIVILSLGLFVFALANPLVIRHPEHAALAPLAGVVGGREIRNGDMTQRSDNSLIQVVRAVDNNIKQNSQEGLEARQIEELIGAAIDLLPYVIDFFEGLIDTANEDNSKRSNFTKDVVTQSHQKWPHYNWVICHVKYETAFDGKQNTDWGKTHQELPLSWFDMTIGYDLYWFKSGTFTRVGDGGYINWAYDGAVTSTENDGKIVHFAAHSG</sequence>